<evidence type="ECO:0000259" key="5">
    <source>
        <dbReference type="PROSITE" id="PS50048"/>
    </source>
</evidence>
<dbReference type="SMART" id="SM00906">
    <property type="entry name" value="Fungal_trans"/>
    <property type="match status" value="1"/>
</dbReference>
<feature type="region of interest" description="Disordered" evidence="4">
    <location>
        <begin position="184"/>
        <end position="209"/>
    </location>
</feature>
<dbReference type="GeneID" id="27665156"/>
<name>A0A0F2LYG1_SPOSC</name>
<feature type="compositionally biased region" description="Polar residues" evidence="4">
    <location>
        <begin position="190"/>
        <end position="204"/>
    </location>
</feature>
<feature type="compositionally biased region" description="Low complexity" evidence="4">
    <location>
        <begin position="648"/>
        <end position="673"/>
    </location>
</feature>
<dbReference type="Pfam" id="PF04082">
    <property type="entry name" value="Fungal_trans"/>
    <property type="match status" value="1"/>
</dbReference>
<dbReference type="VEuPathDB" id="FungiDB:SPSK_03035"/>
<feature type="compositionally biased region" description="Low complexity" evidence="4">
    <location>
        <begin position="239"/>
        <end position="256"/>
    </location>
</feature>
<dbReference type="RefSeq" id="XP_016584575.1">
    <property type="nucleotide sequence ID" value="XM_016729879.1"/>
</dbReference>
<dbReference type="AlphaFoldDB" id="A0A0F2LYG1"/>
<feature type="domain" description="Zn(2)-C6 fungal-type" evidence="5">
    <location>
        <begin position="40"/>
        <end position="68"/>
    </location>
</feature>
<dbReference type="Pfam" id="PF00172">
    <property type="entry name" value="Zn_clus"/>
    <property type="match status" value="1"/>
</dbReference>
<comment type="caution">
    <text evidence="6">The sequence shown here is derived from an EMBL/GenBank/DDBJ whole genome shotgun (WGS) entry which is preliminary data.</text>
</comment>
<feature type="compositionally biased region" description="Basic and acidic residues" evidence="4">
    <location>
        <begin position="124"/>
        <end position="135"/>
    </location>
</feature>
<evidence type="ECO:0000256" key="1">
    <source>
        <dbReference type="ARBA" id="ARBA00004123"/>
    </source>
</evidence>
<dbReference type="GO" id="GO:0006351">
    <property type="term" value="P:DNA-templated transcription"/>
    <property type="evidence" value="ECO:0007669"/>
    <property type="project" value="InterPro"/>
</dbReference>
<keyword evidence="2" id="KW-0479">Metal-binding</keyword>
<dbReference type="GO" id="GO:0003677">
    <property type="term" value="F:DNA binding"/>
    <property type="evidence" value="ECO:0007669"/>
    <property type="project" value="InterPro"/>
</dbReference>
<proteinExistence type="predicted"/>
<dbReference type="Proteomes" id="UP000033710">
    <property type="component" value="Unassembled WGS sequence"/>
</dbReference>
<feature type="region of interest" description="Disordered" evidence="4">
    <location>
        <begin position="115"/>
        <end position="170"/>
    </location>
</feature>
<feature type="compositionally biased region" description="Low complexity" evidence="4">
    <location>
        <begin position="137"/>
        <end position="151"/>
    </location>
</feature>
<dbReference type="CDD" id="cd00067">
    <property type="entry name" value="GAL4"/>
    <property type="match status" value="1"/>
</dbReference>
<dbReference type="InterPro" id="IPR050613">
    <property type="entry name" value="Sec_Metabolite_Reg"/>
</dbReference>
<comment type="subcellular location">
    <subcellularLocation>
        <location evidence="1">Nucleus</location>
    </subcellularLocation>
</comment>
<dbReference type="CDD" id="cd12148">
    <property type="entry name" value="fungal_TF_MHR"/>
    <property type="match status" value="1"/>
</dbReference>
<evidence type="ECO:0000256" key="2">
    <source>
        <dbReference type="ARBA" id="ARBA00022723"/>
    </source>
</evidence>
<gene>
    <name evidence="6" type="ORF">SPSK_03035</name>
</gene>
<feature type="region of interest" description="Disordered" evidence="4">
    <location>
        <begin position="645"/>
        <end position="673"/>
    </location>
</feature>
<dbReference type="Gene3D" id="4.10.240.10">
    <property type="entry name" value="Zn(2)-C6 fungal-type DNA-binding domain"/>
    <property type="match status" value="1"/>
</dbReference>
<accession>A0A0F2LYG1</accession>
<evidence type="ECO:0000313" key="7">
    <source>
        <dbReference type="Proteomes" id="UP000033710"/>
    </source>
</evidence>
<evidence type="ECO:0000256" key="4">
    <source>
        <dbReference type="SAM" id="MobiDB-lite"/>
    </source>
</evidence>
<dbReference type="GO" id="GO:0008270">
    <property type="term" value="F:zinc ion binding"/>
    <property type="evidence" value="ECO:0007669"/>
    <property type="project" value="InterPro"/>
</dbReference>
<evidence type="ECO:0000256" key="3">
    <source>
        <dbReference type="ARBA" id="ARBA00023242"/>
    </source>
</evidence>
<dbReference type="GO" id="GO:0000981">
    <property type="term" value="F:DNA-binding transcription factor activity, RNA polymerase II-specific"/>
    <property type="evidence" value="ECO:0007669"/>
    <property type="project" value="InterPro"/>
</dbReference>
<keyword evidence="3" id="KW-0539">Nucleus</keyword>
<reference evidence="6 7" key="1">
    <citation type="journal article" date="2014" name="BMC Genomics">
        <title>Comparative genomics of the major fungal agents of human and animal Sporotrichosis: Sporothrix schenckii and Sporothrix brasiliensis.</title>
        <authorList>
            <person name="Teixeira M.M."/>
            <person name="de Almeida L.G."/>
            <person name="Kubitschek-Barreira P."/>
            <person name="Alves F.L."/>
            <person name="Kioshima E.S."/>
            <person name="Abadio A.K."/>
            <person name="Fernandes L."/>
            <person name="Derengowski L.S."/>
            <person name="Ferreira K.S."/>
            <person name="Souza R.C."/>
            <person name="Ruiz J.C."/>
            <person name="de Andrade N.C."/>
            <person name="Paes H.C."/>
            <person name="Nicola A.M."/>
            <person name="Albuquerque P."/>
            <person name="Gerber A.L."/>
            <person name="Martins V.P."/>
            <person name="Peconick L.D."/>
            <person name="Neto A.V."/>
            <person name="Chaucanez C.B."/>
            <person name="Silva P.A."/>
            <person name="Cunha O.L."/>
            <person name="de Oliveira F.F."/>
            <person name="dos Santos T.C."/>
            <person name="Barros A.L."/>
            <person name="Soares M.A."/>
            <person name="de Oliveira L.M."/>
            <person name="Marini M.M."/>
            <person name="Villalobos-Duno H."/>
            <person name="Cunha M.M."/>
            <person name="de Hoog S."/>
            <person name="da Silveira J.F."/>
            <person name="Henrissat B."/>
            <person name="Nino-Vega G.A."/>
            <person name="Cisalpino P.S."/>
            <person name="Mora-Montes H.M."/>
            <person name="Almeida S.R."/>
            <person name="Stajich J.E."/>
            <person name="Lopes-Bezerra L.M."/>
            <person name="Vasconcelos A.T."/>
            <person name="Felipe M.S."/>
        </authorList>
    </citation>
    <scope>NUCLEOTIDE SEQUENCE [LARGE SCALE GENOMIC DNA]</scope>
    <source>
        <strain evidence="6 7">1099-18</strain>
    </source>
</reference>
<dbReference type="KEGG" id="ssck:SPSK_03035"/>
<protein>
    <submittedName>
        <fullName evidence="6">Fungal specific transcription factor domain protein</fullName>
    </submittedName>
</protein>
<dbReference type="GO" id="GO:0005634">
    <property type="term" value="C:nucleus"/>
    <property type="evidence" value="ECO:0007669"/>
    <property type="project" value="UniProtKB-SubCell"/>
</dbReference>
<dbReference type="SUPFAM" id="SSF57701">
    <property type="entry name" value="Zn2/Cys6 DNA-binding domain"/>
    <property type="match status" value="1"/>
</dbReference>
<dbReference type="InterPro" id="IPR007219">
    <property type="entry name" value="XnlR_reg_dom"/>
</dbReference>
<dbReference type="InterPro" id="IPR036864">
    <property type="entry name" value="Zn2-C6_fun-type_DNA-bd_sf"/>
</dbReference>
<dbReference type="SMART" id="SM00066">
    <property type="entry name" value="GAL4"/>
    <property type="match status" value="1"/>
</dbReference>
<reference evidence="6 7" key="2">
    <citation type="journal article" date="2015" name="Eukaryot. Cell">
        <title>Asexual propagation of a virulent clone complex in a human and feline outbreak of sporotrichosis.</title>
        <authorList>
            <person name="Teixeira Mde M."/>
            <person name="Rodrigues A.M."/>
            <person name="Tsui C.K."/>
            <person name="de Almeida L.G."/>
            <person name="Van Diepeningen A.D."/>
            <person name="van den Ende B.G."/>
            <person name="Fernandes G.F."/>
            <person name="Kano R."/>
            <person name="Hamelin R.C."/>
            <person name="Lopes-Bezerra L.M."/>
            <person name="Vasconcelos A.T."/>
            <person name="de Hoog S."/>
            <person name="de Camargo Z.P."/>
            <person name="Felipe M.S."/>
        </authorList>
    </citation>
    <scope>NUCLEOTIDE SEQUENCE [LARGE SCALE GENOMIC DNA]</scope>
    <source>
        <strain evidence="6 7">1099-18</strain>
    </source>
</reference>
<dbReference type="PANTHER" id="PTHR31001:SF45">
    <property type="entry name" value="ZN(II)2CYS6 TRANSCRIPTION FACTOR (EUROFUNG)"/>
    <property type="match status" value="1"/>
</dbReference>
<dbReference type="PROSITE" id="PS50048">
    <property type="entry name" value="ZN2_CY6_FUNGAL_2"/>
    <property type="match status" value="1"/>
</dbReference>
<feature type="region of interest" description="Disordered" evidence="4">
    <location>
        <begin position="867"/>
        <end position="887"/>
    </location>
</feature>
<feature type="region of interest" description="Disordered" evidence="4">
    <location>
        <begin position="225"/>
        <end position="278"/>
    </location>
</feature>
<dbReference type="OrthoDB" id="2269373at2759"/>
<organism evidence="6 7">
    <name type="scientific">Sporothrix schenckii 1099-18</name>
    <dbReference type="NCBI Taxonomy" id="1397361"/>
    <lineage>
        <taxon>Eukaryota</taxon>
        <taxon>Fungi</taxon>
        <taxon>Dikarya</taxon>
        <taxon>Ascomycota</taxon>
        <taxon>Pezizomycotina</taxon>
        <taxon>Sordariomycetes</taxon>
        <taxon>Sordariomycetidae</taxon>
        <taxon>Ophiostomatales</taxon>
        <taxon>Ophiostomataceae</taxon>
        <taxon>Sporothrix</taxon>
    </lineage>
</organism>
<dbReference type="InterPro" id="IPR001138">
    <property type="entry name" value="Zn2Cys6_DnaBD"/>
</dbReference>
<evidence type="ECO:0000313" key="6">
    <source>
        <dbReference type="EMBL" id="KJR81899.1"/>
    </source>
</evidence>
<dbReference type="EMBL" id="AXCR01000010">
    <property type="protein sequence ID" value="KJR81899.1"/>
    <property type="molecule type" value="Genomic_DNA"/>
</dbReference>
<sequence>MSQVALVPSPSLAPLPSAVPSQSSRAVAATGAPSEPRVLACVMCQQRKIKCNRKFPCNNCIRLGVSCVPATLNPRRRRRRFPERELLDHVRRCEALLRQNHVRFDSLFEETVGGLDAERDGDENDHGKDTNKASHEAASSLAALRRGQGASRGRRGGRGGNGEDDSEMVLDSDGDEARVVRGAVKAASSDAGSSSMLPATTPTPGTEVERRAEANNFWKAIRKGFHDPANGGASHDRNTATSAGSTNAGTNNNDNSPGHDDGNSSDSDTESEIRNSSSALRQMWARQLGSTGSLCFRGPHRTLANVTTLHPDPVRIFRLWQIYLQNVDPLLKITHTPSLQGRIVEATGKLEGINPNLEALLFGIYCVAVHSMSPSDCQAAFGMSKDALLATYQPACEQALLNSGFLRTSERDCLAAFFLYLLSLGHSIDPRSLYAMLGVAMRVAQTMQINNEVGPGARLTPLEAEMRRRLWWAMALFDSRISELANHSPAMLDPTWDCHLPLNANDFDFRPELKEPPMSVSAAGGRAAVSSEALFAVVRSELGNVMRHAEYYLALSNPALKYMAKDREYAVQGTAINRNSSRTGRLPEFAELNALEDLIEDKYLQYCDPANGLHYMTIWMAKGFIAKCRLIKYFSRYANGGPASAGVTASTPTSSSRATGSGTPSSTNLTTTSSSEALRDCALADALTVIESDTNIMTSSLTRGYRWLLHLYFPLPAYIFITQELASRIGGARATHAWVAMNDNYEARFAVSDSEIRYMFKMFASTILQAWDACEARSRASGEMEHEDGPAPLPQMIVRIRAQLAEDDRDRTATEIPATTDIASLQAGGGSVHGNRVSGALTGAFATTLSMDMVGGDDGGLTASLFSGPPPPGSGAPSAFGDATPPAPPLFTGPNFGAPGFGLGNMGNWPQMPMPWGWGPRPPWGG</sequence>
<dbReference type="PANTHER" id="PTHR31001">
    <property type="entry name" value="UNCHARACTERIZED TRANSCRIPTIONAL REGULATORY PROTEIN"/>
    <property type="match status" value="1"/>
</dbReference>